<dbReference type="InterPro" id="IPR002509">
    <property type="entry name" value="NODB_dom"/>
</dbReference>
<evidence type="ECO:0000256" key="2">
    <source>
        <dbReference type="ARBA" id="ARBA00022801"/>
    </source>
</evidence>
<dbReference type="CDD" id="cd10960">
    <property type="entry name" value="CE4_NodB_like_1"/>
    <property type="match status" value="1"/>
</dbReference>
<gene>
    <name evidence="5" type="ORF">LE190_15555</name>
</gene>
<feature type="domain" description="NodB homology" evidence="4">
    <location>
        <begin position="28"/>
        <end position="225"/>
    </location>
</feature>
<dbReference type="PROSITE" id="PS51677">
    <property type="entry name" value="NODB"/>
    <property type="match status" value="1"/>
</dbReference>
<reference evidence="5 6" key="1">
    <citation type="submission" date="2021-07" db="EMBL/GenBank/DDBJ databases">
        <title>Characterization of Violacein-producing bacteria and related species.</title>
        <authorList>
            <person name="Wilson H.S."/>
            <person name="De Leon M.E."/>
        </authorList>
    </citation>
    <scope>NUCLEOTIDE SEQUENCE [LARGE SCALE GENOMIC DNA]</scope>
    <source>
        <strain evidence="5 6">HSC-2F05</strain>
    </source>
</reference>
<dbReference type="InterPro" id="IPR050248">
    <property type="entry name" value="Polysacc_deacetylase_ArnD"/>
</dbReference>
<dbReference type="Pfam" id="PF01522">
    <property type="entry name" value="Polysacc_deac_1"/>
    <property type="match status" value="1"/>
</dbReference>
<evidence type="ECO:0000259" key="4">
    <source>
        <dbReference type="PROSITE" id="PS51677"/>
    </source>
</evidence>
<keyword evidence="3" id="KW-0732">Signal</keyword>
<dbReference type="PANTHER" id="PTHR10587:SF133">
    <property type="entry name" value="CHITIN DEACETYLASE 1-RELATED"/>
    <property type="match status" value="1"/>
</dbReference>
<dbReference type="SUPFAM" id="SSF88713">
    <property type="entry name" value="Glycoside hydrolase/deacetylase"/>
    <property type="match status" value="1"/>
</dbReference>
<dbReference type="Proteomes" id="UP001198602">
    <property type="component" value="Unassembled WGS sequence"/>
</dbReference>
<evidence type="ECO:0000256" key="1">
    <source>
        <dbReference type="ARBA" id="ARBA00022723"/>
    </source>
</evidence>
<keyword evidence="1" id="KW-0479">Metal-binding</keyword>
<feature type="signal peptide" evidence="3">
    <location>
        <begin position="1"/>
        <end position="27"/>
    </location>
</feature>
<keyword evidence="6" id="KW-1185">Reference proteome</keyword>
<dbReference type="RefSeq" id="WP_225239547.1">
    <property type="nucleotide sequence ID" value="NZ_JAHYBX010000006.1"/>
</dbReference>
<dbReference type="InterPro" id="IPR011330">
    <property type="entry name" value="Glyco_hydro/deAcase_b/a-brl"/>
</dbReference>
<organism evidence="5 6">
    <name type="scientific">Massilia hydrophila</name>
    <dbReference type="NCBI Taxonomy" id="3044279"/>
    <lineage>
        <taxon>Bacteria</taxon>
        <taxon>Pseudomonadati</taxon>
        <taxon>Pseudomonadota</taxon>
        <taxon>Betaproteobacteria</taxon>
        <taxon>Burkholderiales</taxon>
        <taxon>Oxalobacteraceae</taxon>
        <taxon>Telluria group</taxon>
        <taxon>Massilia</taxon>
    </lineage>
</organism>
<name>A0ABS7YFN2_9BURK</name>
<proteinExistence type="predicted"/>
<evidence type="ECO:0000313" key="6">
    <source>
        <dbReference type="Proteomes" id="UP001198602"/>
    </source>
</evidence>
<keyword evidence="2" id="KW-0378">Hydrolase</keyword>
<sequence>MSDVLLLRWLLTALAGACLLAAPGLQAQSVALTFDDGPSLAATPRLSPQARNAAMLAALARHKVKAALFVTAGNGAVKPEALALARAWGQAGHAIGNHTMSHPDLDNAKTTLARYQQELLDCDRIIATLPGYQKWFRFTYLREGNTPDKRDGMRAFLRGQGYRNAYVSLDTSDWRLNDKLAEVLARDPQADVEPIRQAYLAHIRQRALAYRELAQRLQGRDIPQVLLLHHNLINALWLDDVLRQFSDMGWQFTTPTEAFADPVYQLQPQRNAPGQSLLISMGRSLGLGTQDIGLRLMDDGDFEIEALRQQGL</sequence>
<accession>A0ABS7YFN2</accession>
<evidence type="ECO:0000256" key="3">
    <source>
        <dbReference type="SAM" id="SignalP"/>
    </source>
</evidence>
<comment type="caution">
    <text evidence="5">The sequence shown here is derived from an EMBL/GenBank/DDBJ whole genome shotgun (WGS) entry which is preliminary data.</text>
</comment>
<evidence type="ECO:0000313" key="5">
    <source>
        <dbReference type="EMBL" id="MCA1857329.1"/>
    </source>
</evidence>
<dbReference type="EMBL" id="JAHYBX010000006">
    <property type="protein sequence ID" value="MCA1857329.1"/>
    <property type="molecule type" value="Genomic_DNA"/>
</dbReference>
<feature type="chain" id="PRO_5046072751" evidence="3">
    <location>
        <begin position="28"/>
        <end position="312"/>
    </location>
</feature>
<dbReference type="Gene3D" id="3.20.20.370">
    <property type="entry name" value="Glycoside hydrolase/deacetylase"/>
    <property type="match status" value="1"/>
</dbReference>
<protein>
    <submittedName>
        <fullName evidence="5">Polysaccharide deacetylase family protein</fullName>
    </submittedName>
</protein>
<dbReference type="PANTHER" id="PTHR10587">
    <property type="entry name" value="GLYCOSYL TRANSFERASE-RELATED"/>
    <property type="match status" value="1"/>
</dbReference>